<dbReference type="AlphaFoldDB" id="A0A3R9YD16"/>
<protein>
    <submittedName>
        <fullName evidence="2">Regulator</fullName>
    </submittedName>
</protein>
<dbReference type="GO" id="GO:0019239">
    <property type="term" value="F:deaminase activity"/>
    <property type="evidence" value="ECO:0007669"/>
    <property type="project" value="TreeGrafter"/>
</dbReference>
<dbReference type="CDD" id="cd00448">
    <property type="entry name" value="YjgF_YER057c_UK114_family"/>
    <property type="match status" value="1"/>
</dbReference>
<comment type="similarity">
    <text evidence="1">Belongs to the RutC family.</text>
</comment>
<reference evidence="2 3" key="1">
    <citation type="submission" date="2018-03" db="EMBL/GenBank/DDBJ databases">
        <authorList>
            <person name="Gulvik C.A."/>
        </authorList>
    </citation>
    <scope>NUCLEOTIDE SEQUENCE [LARGE SCALE GENOMIC DNA]</scope>
    <source>
        <strain evidence="2 3">JCM 31581</strain>
    </source>
</reference>
<dbReference type="RefSeq" id="WP_125942175.1">
    <property type="nucleotide sequence ID" value="NZ_PXZH01000001.1"/>
</dbReference>
<dbReference type="EMBL" id="PXZH01000001">
    <property type="protein sequence ID" value="RST89566.1"/>
    <property type="molecule type" value="Genomic_DNA"/>
</dbReference>
<evidence type="ECO:0000256" key="1">
    <source>
        <dbReference type="ARBA" id="ARBA00010552"/>
    </source>
</evidence>
<accession>A0A3R9YD16</accession>
<sequence length="126" mass="13816">MKKVETNQAPAAIGPYVQGNIVNGLLFSSGQLPMDPKTGELVEATIEAQTKQAMENIRGILASMDLDFNAVVKTTCFLSDIHHFAKFNEVYGTYFTENLPARSCFEVACLPKDALVEIEFIAEVKA</sequence>
<dbReference type="PROSITE" id="PS01094">
    <property type="entry name" value="UPF0076"/>
    <property type="match status" value="1"/>
</dbReference>
<dbReference type="Gene3D" id="3.30.1330.40">
    <property type="entry name" value="RutC-like"/>
    <property type="match status" value="1"/>
</dbReference>
<dbReference type="InterPro" id="IPR006056">
    <property type="entry name" value="RidA"/>
</dbReference>
<dbReference type="OrthoDB" id="9803101at2"/>
<proteinExistence type="inferred from homology"/>
<dbReference type="InterPro" id="IPR006175">
    <property type="entry name" value="YjgF/YER057c/UK114"/>
</dbReference>
<evidence type="ECO:0000313" key="3">
    <source>
        <dbReference type="Proteomes" id="UP000277864"/>
    </source>
</evidence>
<dbReference type="Proteomes" id="UP000277864">
    <property type="component" value="Unassembled WGS sequence"/>
</dbReference>
<organism evidence="2 3">
    <name type="scientific">Vagococcus humatus</name>
    <dbReference type="NCBI Taxonomy" id="1889241"/>
    <lineage>
        <taxon>Bacteria</taxon>
        <taxon>Bacillati</taxon>
        <taxon>Bacillota</taxon>
        <taxon>Bacilli</taxon>
        <taxon>Lactobacillales</taxon>
        <taxon>Enterococcaceae</taxon>
        <taxon>Vagococcus</taxon>
    </lineage>
</organism>
<dbReference type="GO" id="GO:0005829">
    <property type="term" value="C:cytosol"/>
    <property type="evidence" value="ECO:0007669"/>
    <property type="project" value="TreeGrafter"/>
</dbReference>
<dbReference type="InterPro" id="IPR035959">
    <property type="entry name" value="RutC-like_sf"/>
</dbReference>
<dbReference type="InterPro" id="IPR019897">
    <property type="entry name" value="RidA_CS"/>
</dbReference>
<dbReference type="FunFam" id="3.30.1330.40:FF:000001">
    <property type="entry name" value="L-PSP family endoribonuclease"/>
    <property type="match status" value="1"/>
</dbReference>
<keyword evidence="3" id="KW-1185">Reference proteome</keyword>
<gene>
    <name evidence="2" type="ORF">C7P63_00345</name>
</gene>
<dbReference type="SUPFAM" id="SSF55298">
    <property type="entry name" value="YjgF-like"/>
    <property type="match status" value="1"/>
</dbReference>
<dbReference type="NCBIfam" id="TIGR00004">
    <property type="entry name" value="Rid family detoxifying hydrolase"/>
    <property type="match status" value="1"/>
</dbReference>
<dbReference type="Pfam" id="PF01042">
    <property type="entry name" value="Ribonuc_L-PSP"/>
    <property type="match status" value="1"/>
</dbReference>
<comment type="caution">
    <text evidence="2">The sequence shown here is derived from an EMBL/GenBank/DDBJ whole genome shotgun (WGS) entry which is preliminary data.</text>
</comment>
<dbReference type="PANTHER" id="PTHR11803">
    <property type="entry name" value="2-IMINOBUTANOATE/2-IMINOPROPANOATE DEAMINASE RIDA"/>
    <property type="match status" value="1"/>
</dbReference>
<evidence type="ECO:0000313" key="2">
    <source>
        <dbReference type="EMBL" id="RST89566.1"/>
    </source>
</evidence>
<name>A0A3R9YD16_9ENTE</name>
<dbReference type="PANTHER" id="PTHR11803:SF39">
    <property type="entry name" value="2-IMINOBUTANOATE_2-IMINOPROPANOATE DEAMINASE"/>
    <property type="match status" value="1"/>
</dbReference>